<evidence type="ECO:0000256" key="4">
    <source>
        <dbReference type="ARBA" id="ARBA00022553"/>
    </source>
</evidence>
<dbReference type="InterPro" id="IPR005467">
    <property type="entry name" value="His_kinase_dom"/>
</dbReference>
<dbReference type="GO" id="GO:0006935">
    <property type="term" value="P:chemotaxis"/>
    <property type="evidence" value="ECO:0007669"/>
    <property type="project" value="UniProtKB-KW"/>
</dbReference>
<dbReference type="PROSITE" id="PS50894">
    <property type="entry name" value="HPT"/>
    <property type="match status" value="1"/>
</dbReference>
<keyword evidence="10" id="KW-0472">Membrane</keyword>
<evidence type="ECO:0000256" key="3">
    <source>
        <dbReference type="ARBA" id="ARBA00022500"/>
    </source>
</evidence>
<dbReference type="FunFam" id="3.30.565.10:FF:000016">
    <property type="entry name" value="Chemotaxis protein CheA, putative"/>
    <property type="match status" value="1"/>
</dbReference>
<evidence type="ECO:0000256" key="1">
    <source>
        <dbReference type="ARBA" id="ARBA00000085"/>
    </source>
</evidence>
<protein>
    <recommendedName>
        <fullName evidence="2">histidine kinase</fullName>
        <ecNumber evidence="2">2.7.13.3</ecNumber>
    </recommendedName>
</protein>
<dbReference type="InterPro" id="IPR036641">
    <property type="entry name" value="HPT_dom_sf"/>
</dbReference>
<evidence type="ECO:0000256" key="9">
    <source>
        <dbReference type="SAM" id="Coils"/>
    </source>
</evidence>
<dbReference type="PRINTS" id="PR00344">
    <property type="entry name" value="BCTRLSENSOR"/>
</dbReference>
<dbReference type="InterPro" id="IPR051315">
    <property type="entry name" value="Bact_Chemotaxis_CheA"/>
</dbReference>
<feature type="transmembrane region" description="Helical" evidence="10">
    <location>
        <begin position="40"/>
        <end position="63"/>
    </location>
</feature>
<dbReference type="Gene3D" id="1.20.120.160">
    <property type="entry name" value="HPT domain"/>
    <property type="match status" value="1"/>
</dbReference>
<dbReference type="InterPro" id="IPR004358">
    <property type="entry name" value="Sig_transdc_His_kin-like_C"/>
</dbReference>
<feature type="domain" description="HPt" evidence="12">
    <location>
        <begin position="296"/>
        <end position="406"/>
    </location>
</feature>
<dbReference type="EC" id="2.7.13.3" evidence="2"/>
<dbReference type="STRING" id="1123291.SAMN04490355_104123"/>
<dbReference type="SUPFAM" id="SSF55874">
    <property type="entry name" value="ATPase domain of HSP90 chaperone/DNA topoisomerase II/histidine kinase"/>
    <property type="match status" value="1"/>
</dbReference>
<dbReference type="Proteomes" id="UP000199520">
    <property type="component" value="Unassembled WGS sequence"/>
</dbReference>
<keyword evidence="5" id="KW-0808">Transferase</keyword>
<dbReference type="PANTHER" id="PTHR43395:SF10">
    <property type="entry name" value="CHEMOTAXIS PROTEIN CHEA"/>
    <property type="match status" value="1"/>
</dbReference>
<reference evidence="14" key="1">
    <citation type="submission" date="2016-10" db="EMBL/GenBank/DDBJ databases">
        <authorList>
            <person name="Varghese N."/>
            <person name="Submissions S."/>
        </authorList>
    </citation>
    <scope>NUCLEOTIDE SEQUENCE [LARGE SCALE GENOMIC DNA]</scope>
    <source>
        <strain evidence="14">DSM 13327</strain>
    </source>
</reference>
<dbReference type="GO" id="GO:0004673">
    <property type="term" value="F:protein histidine kinase activity"/>
    <property type="evidence" value="ECO:0007669"/>
    <property type="project" value="UniProtKB-EC"/>
</dbReference>
<keyword evidence="4 8" id="KW-0597">Phosphoprotein</keyword>
<keyword evidence="9" id="KW-0175">Coiled coil</keyword>
<keyword evidence="3" id="KW-0145">Chemotaxis</keyword>
<proteinExistence type="predicted"/>
<evidence type="ECO:0000256" key="8">
    <source>
        <dbReference type="PROSITE-ProRule" id="PRU00110"/>
    </source>
</evidence>
<dbReference type="PROSITE" id="PS50109">
    <property type="entry name" value="HIS_KIN"/>
    <property type="match status" value="1"/>
</dbReference>
<dbReference type="Gene3D" id="3.30.565.10">
    <property type="entry name" value="Histidine kinase-like ATPase, C-terminal domain"/>
    <property type="match status" value="1"/>
</dbReference>
<evidence type="ECO:0000256" key="2">
    <source>
        <dbReference type="ARBA" id="ARBA00012438"/>
    </source>
</evidence>
<evidence type="ECO:0000256" key="10">
    <source>
        <dbReference type="SAM" id="Phobius"/>
    </source>
</evidence>
<comment type="catalytic activity">
    <reaction evidence="1">
        <text>ATP + protein L-histidine = ADP + protein N-phospho-L-histidine.</text>
        <dbReference type="EC" id="2.7.13.3"/>
    </reaction>
</comment>
<organism evidence="13 14">
    <name type="scientific">Pelosinus propionicus DSM 13327</name>
    <dbReference type="NCBI Taxonomy" id="1123291"/>
    <lineage>
        <taxon>Bacteria</taxon>
        <taxon>Bacillati</taxon>
        <taxon>Bacillota</taxon>
        <taxon>Negativicutes</taxon>
        <taxon>Selenomonadales</taxon>
        <taxon>Sporomusaceae</taxon>
        <taxon>Pelosinus</taxon>
    </lineage>
</organism>
<evidence type="ECO:0000313" key="13">
    <source>
        <dbReference type="EMBL" id="SFM10699.1"/>
    </source>
</evidence>
<sequence>MTIKKRLRIICLGFSIMPLMIVYWLGKNAGLAGNNAFEHAVALALMSSILLGLFSSGAVKYWFLGKQLEKIKEFCLAVKDGSYHVFLPVPNESSDIDDENEMVELMRTMNWMAHHIKLNEESLQSQKEELEQAYTKQLIVQKKLENRTKQLTEVLHKVRNLLDHAGQGFVSFGQELKVAPEYSAECITIFQKEIAEESIAKLLYPLDEKQEEFVTNVLEKIFTVEDNFLRETYFTLLPSEIAIDCTYIKIDYKFIHKESHKEIMLILTDVTEVRKMEEQIQEEKDILSMVVKVVTQYEDFSDAVAGYTAFCEDELPGIVQADCLISEKLSTIFRIIHTWKGTFAQLNMQNIVKELHNVEGELAALREEEVIPAAAFIELISAYSSERMVSWLTDDTNILKRILGDGFLRQHTMVNIEKAKLHQLKEKIRHWPGSSQKQEIALGLEMLTYRPFQDLLRAYPEYTVSLAKRYEKGVHPFVITGEQVFVNPETYHDAAQTFVHLFRNAVAHGLETMEERLDAGKEESGRISCKVQLAENDILVMIKDDGCGIDTERLKKVAVERKILDRRAALSLSDDEAMQLIFADGFSSASCADDISGRGVGLYAVRSEVEKLGGKIEVHSEMGVGTEFRLIVPLLHSI</sequence>
<keyword evidence="10" id="KW-0812">Transmembrane</keyword>
<evidence type="ECO:0000313" key="14">
    <source>
        <dbReference type="Proteomes" id="UP000199520"/>
    </source>
</evidence>
<dbReference type="InterPro" id="IPR008207">
    <property type="entry name" value="Sig_transdc_His_kin_Hpt_dom"/>
</dbReference>
<name>A0A1I4N5C0_9FIRM</name>
<keyword evidence="14" id="KW-1185">Reference proteome</keyword>
<evidence type="ECO:0000256" key="7">
    <source>
        <dbReference type="ARBA" id="ARBA00023012"/>
    </source>
</evidence>
<dbReference type="GO" id="GO:0000160">
    <property type="term" value="P:phosphorelay signal transduction system"/>
    <property type="evidence" value="ECO:0007669"/>
    <property type="project" value="UniProtKB-KW"/>
</dbReference>
<evidence type="ECO:0000256" key="5">
    <source>
        <dbReference type="ARBA" id="ARBA00022679"/>
    </source>
</evidence>
<keyword evidence="6 13" id="KW-0418">Kinase</keyword>
<dbReference type="SMART" id="SM00387">
    <property type="entry name" value="HATPase_c"/>
    <property type="match status" value="1"/>
</dbReference>
<dbReference type="SUPFAM" id="SSF47226">
    <property type="entry name" value="Histidine-containing phosphotransfer domain, HPT domain"/>
    <property type="match status" value="1"/>
</dbReference>
<feature type="coiled-coil region" evidence="9">
    <location>
        <begin position="113"/>
        <end position="147"/>
    </location>
</feature>
<accession>A0A1I4N5C0</accession>
<dbReference type="EMBL" id="FOTS01000041">
    <property type="protein sequence ID" value="SFM10699.1"/>
    <property type="molecule type" value="Genomic_DNA"/>
</dbReference>
<dbReference type="PANTHER" id="PTHR43395">
    <property type="entry name" value="SENSOR HISTIDINE KINASE CHEA"/>
    <property type="match status" value="1"/>
</dbReference>
<dbReference type="RefSeq" id="WP_090941016.1">
    <property type="nucleotide sequence ID" value="NZ_FOTS01000041.1"/>
</dbReference>
<evidence type="ECO:0000259" key="11">
    <source>
        <dbReference type="PROSITE" id="PS50109"/>
    </source>
</evidence>
<evidence type="ECO:0000259" key="12">
    <source>
        <dbReference type="PROSITE" id="PS50894"/>
    </source>
</evidence>
<gene>
    <name evidence="13" type="ORF">SAMN04490355_104123</name>
</gene>
<feature type="modified residue" description="Phosphohistidine" evidence="8">
    <location>
        <position position="337"/>
    </location>
</feature>
<dbReference type="AlphaFoldDB" id="A0A1I4N5C0"/>
<feature type="transmembrane region" description="Helical" evidence="10">
    <location>
        <begin position="7"/>
        <end position="25"/>
    </location>
</feature>
<keyword evidence="7" id="KW-0902">Two-component regulatory system</keyword>
<keyword evidence="10" id="KW-1133">Transmembrane helix</keyword>
<feature type="domain" description="Histidine kinase" evidence="11">
    <location>
        <begin position="498"/>
        <end position="636"/>
    </location>
</feature>
<dbReference type="InterPro" id="IPR036890">
    <property type="entry name" value="HATPase_C_sf"/>
</dbReference>
<dbReference type="InterPro" id="IPR003594">
    <property type="entry name" value="HATPase_dom"/>
</dbReference>
<dbReference type="Pfam" id="PF02518">
    <property type="entry name" value="HATPase_c"/>
    <property type="match status" value="1"/>
</dbReference>
<dbReference type="OrthoDB" id="9798098at2"/>
<evidence type="ECO:0000256" key="6">
    <source>
        <dbReference type="ARBA" id="ARBA00022777"/>
    </source>
</evidence>